<proteinExistence type="inferred from homology"/>
<dbReference type="Pfam" id="PF03401">
    <property type="entry name" value="TctC"/>
    <property type="match status" value="1"/>
</dbReference>
<dbReference type="PIRSF" id="PIRSF017082">
    <property type="entry name" value="YflP"/>
    <property type="match status" value="1"/>
</dbReference>
<evidence type="ECO:0000256" key="1">
    <source>
        <dbReference type="ARBA" id="ARBA00006987"/>
    </source>
</evidence>
<dbReference type="CDD" id="cd07012">
    <property type="entry name" value="PBP2_Bug_TTT"/>
    <property type="match status" value="1"/>
</dbReference>
<dbReference type="EMBL" id="JAERQM010000001">
    <property type="protein sequence ID" value="MBU8542670.1"/>
    <property type="molecule type" value="Genomic_DNA"/>
</dbReference>
<keyword evidence="3" id="KW-1185">Reference proteome</keyword>
<dbReference type="PANTHER" id="PTHR42928">
    <property type="entry name" value="TRICARBOXYLATE-BINDING PROTEIN"/>
    <property type="match status" value="1"/>
</dbReference>
<dbReference type="PANTHER" id="PTHR42928:SF5">
    <property type="entry name" value="BLR1237 PROTEIN"/>
    <property type="match status" value="1"/>
</dbReference>
<comment type="similarity">
    <text evidence="1">Belongs to the UPF0065 (bug) family.</text>
</comment>
<organism evidence="2 3">
    <name type="scientific">Falsiroseomonas oleicola</name>
    <dbReference type="NCBI Taxonomy" id="2801474"/>
    <lineage>
        <taxon>Bacteria</taxon>
        <taxon>Pseudomonadati</taxon>
        <taxon>Pseudomonadota</taxon>
        <taxon>Alphaproteobacteria</taxon>
        <taxon>Acetobacterales</taxon>
        <taxon>Roseomonadaceae</taxon>
        <taxon>Falsiroseomonas</taxon>
    </lineage>
</organism>
<dbReference type="RefSeq" id="WP_216872972.1">
    <property type="nucleotide sequence ID" value="NZ_JAERQM010000001.1"/>
</dbReference>
<accession>A0ABS6H1X9</accession>
<evidence type="ECO:0000313" key="2">
    <source>
        <dbReference type="EMBL" id="MBU8542670.1"/>
    </source>
</evidence>
<evidence type="ECO:0000313" key="3">
    <source>
        <dbReference type="Proteomes" id="UP000689967"/>
    </source>
</evidence>
<sequence length="330" mass="35164">MPIPQPSPFRAGRIRLLLALLLLLGAGFARPALATFPERPLRLVVAYAAGGTGDLVGRLVGESLSARLGVPVVVENQGGAGGAIAARTISRAAPDGYTMMLAGNAIFAILPHMANVGFDPVKDFTAIANISESQRLLAVRPGLPITTLAELVEYGKRNQGRLNYGSSGIGSTLHVMTEMFRREAGFAAEHIPFRGSAPAVQAMLTGDIDFMIDTVVIQHVQQGRLRGLAAVGDRRLPQFPDIPTLAEQGYPNVRTSGWQALMGPANMPPEIVTLLSGHVESMLREPAFLERLARVGVVPSYRTPAQLADDLMEDTRQFGAIIRSSGISAQ</sequence>
<comment type="caution">
    <text evidence="2">The sequence shown here is derived from an EMBL/GenBank/DDBJ whole genome shotgun (WGS) entry which is preliminary data.</text>
</comment>
<gene>
    <name evidence="2" type="ORF">JJQ90_03085</name>
</gene>
<reference evidence="2 3" key="1">
    <citation type="submission" date="2021-01" db="EMBL/GenBank/DDBJ databases">
        <title>Roseomonas sp. nov, a bacterium isolated from an oil production mixture in Yumen Oilfield.</title>
        <authorList>
            <person name="Wu D."/>
        </authorList>
    </citation>
    <scope>NUCLEOTIDE SEQUENCE [LARGE SCALE GENOMIC DNA]</scope>
    <source>
        <strain evidence="2 3">ROY-5-3</strain>
    </source>
</reference>
<name>A0ABS6H1X9_9PROT</name>
<protein>
    <submittedName>
        <fullName evidence="2">Tripartite tricarboxylate transporter substrate binding protein</fullName>
    </submittedName>
</protein>
<dbReference type="Proteomes" id="UP000689967">
    <property type="component" value="Unassembled WGS sequence"/>
</dbReference>
<dbReference type="InterPro" id="IPR005064">
    <property type="entry name" value="BUG"/>
</dbReference>